<protein>
    <submittedName>
        <fullName evidence="1">Uncharacterized protein</fullName>
    </submittedName>
</protein>
<evidence type="ECO:0000313" key="1">
    <source>
        <dbReference type="EMBL" id="KAJ2967232.1"/>
    </source>
</evidence>
<evidence type="ECO:0000313" key="2">
    <source>
        <dbReference type="Proteomes" id="UP001144978"/>
    </source>
</evidence>
<organism evidence="1 2">
    <name type="scientific">Trametes sanguinea</name>
    <dbReference type="NCBI Taxonomy" id="158606"/>
    <lineage>
        <taxon>Eukaryota</taxon>
        <taxon>Fungi</taxon>
        <taxon>Dikarya</taxon>
        <taxon>Basidiomycota</taxon>
        <taxon>Agaricomycotina</taxon>
        <taxon>Agaricomycetes</taxon>
        <taxon>Polyporales</taxon>
        <taxon>Polyporaceae</taxon>
        <taxon>Trametes</taxon>
    </lineage>
</organism>
<accession>A0ACC1MKN8</accession>
<name>A0ACC1MKN8_9APHY</name>
<comment type="caution">
    <text evidence="1">The sequence shown here is derived from an EMBL/GenBank/DDBJ whole genome shotgun (WGS) entry which is preliminary data.</text>
</comment>
<dbReference type="Proteomes" id="UP001144978">
    <property type="component" value="Unassembled WGS sequence"/>
</dbReference>
<sequence>MTKTDSGTHLLCPDYADVGSSSLSRRNHGPTESATTVASCPSAMETSQRPRSVAFIRIRIRTCCDFIRYLLLPVPRDPFSEPAARRVARSLLVKSWRWTNDLLGYITVVVKLTRACSTRAIRSSAILYAHQLENSAKSHANNRRSRSWDGCPLRAGELIFQGSTLIQSD</sequence>
<dbReference type="EMBL" id="JANSHE010006388">
    <property type="protein sequence ID" value="KAJ2967232.1"/>
    <property type="molecule type" value="Genomic_DNA"/>
</dbReference>
<keyword evidence="2" id="KW-1185">Reference proteome</keyword>
<proteinExistence type="predicted"/>
<gene>
    <name evidence="1" type="ORF">NUW54_g13563</name>
</gene>
<reference evidence="1" key="1">
    <citation type="submission" date="2022-08" db="EMBL/GenBank/DDBJ databases">
        <title>Genome Sequence of Pycnoporus sanguineus.</title>
        <authorList>
            <person name="Buettner E."/>
        </authorList>
    </citation>
    <scope>NUCLEOTIDE SEQUENCE</scope>
    <source>
        <strain evidence="1">CG-C14</strain>
    </source>
</reference>